<dbReference type="Gene3D" id="2.60.120.200">
    <property type="match status" value="1"/>
</dbReference>
<dbReference type="AlphaFoldDB" id="A0A4R6QJA3"/>
<dbReference type="PROSITE" id="PS51762">
    <property type="entry name" value="GH16_2"/>
    <property type="match status" value="1"/>
</dbReference>
<evidence type="ECO:0000256" key="1">
    <source>
        <dbReference type="ARBA" id="ARBA00006865"/>
    </source>
</evidence>
<dbReference type="CDD" id="cd08023">
    <property type="entry name" value="GH16_laminarinase_like"/>
    <property type="match status" value="1"/>
</dbReference>
<evidence type="ECO:0000256" key="2">
    <source>
        <dbReference type="SAM" id="SignalP"/>
    </source>
</evidence>
<evidence type="ECO:0000259" key="3">
    <source>
        <dbReference type="PROSITE" id="PS51762"/>
    </source>
</evidence>
<name>A0A4R6QJA3_9BURK</name>
<proteinExistence type="inferred from homology"/>
<comment type="similarity">
    <text evidence="1">Belongs to the glycosyl hydrolase 16 family.</text>
</comment>
<organism evidence="4 5">
    <name type="scientific">Roseateles toxinivorans</name>
    <dbReference type="NCBI Taxonomy" id="270368"/>
    <lineage>
        <taxon>Bacteria</taxon>
        <taxon>Pseudomonadati</taxon>
        <taxon>Pseudomonadota</taxon>
        <taxon>Betaproteobacteria</taxon>
        <taxon>Burkholderiales</taxon>
        <taxon>Sphaerotilaceae</taxon>
        <taxon>Roseateles</taxon>
    </lineage>
</organism>
<evidence type="ECO:0000313" key="4">
    <source>
        <dbReference type="EMBL" id="TDP62820.1"/>
    </source>
</evidence>
<dbReference type="SUPFAM" id="SSF49899">
    <property type="entry name" value="Concanavalin A-like lectins/glucanases"/>
    <property type="match status" value="1"/>
</dbReference>
<keyword evidence="2" id="KW-0732">Signal</keyword>
<dbReference type="InterPro" id="IPR050546">
    <property type="entry name" value="Glycosyl_Hydrlase_16"/>
</dbReference>
<dbReference type="PANTHER" id="PTHR10963">
    <property type="entry name" value="GLYCOSYL HYDROLASE-RELATED"/>
    <property type="match status" value="1"/>
</dbReference>
<dbReference type="InParanoid" id="A0A4R6QJA3"/>
<accession>A0A4R6QJA3</accession>
<dbReference type="InterPro" id="IPR000757">
    <property type="entry name" value="Beta-glucanase-like"/>
</dbReference>
<dbReference type="GO" id="GO:0004553">
    <property type="term" value="F:hydrolase activity, hydrolyzing O-glycosyl compounds"/>
    <property type="evidence" value="ECO:0007669"/>
    <property type="project" value="InterPro"/>
</dbReference>
<feature type="chain" id="PRO_5020743032" evidence="2">
    <location>
        <begin position="29"/>
        <end position="288"/>
    </location>
</feature>
<dbReference type="Pfam" id="PF00722">
    <property type="entry name" value="Glyco_hydro_16"/>
    <property type="match status" value="1"/>
</dbReference>
<dbReference type="RefSeq" id="WP_133702841.1">
    <property type="nucleotide sequence ID" value="NZ_SNXS01000006.1"/>
</dbReference>
<keyword evidence="5" id="KW-1185">Reference proteome</keyword>
<protein>
    <submittedName>
        <fullName evidence="4">Beta-glucanase (GH16 family)</fullName>
    </submittedName>
</protein>
<dbReference type="InterPro" id="IPR013320">
    <property type="entry name" value="ConA-like_dom_sf"/>
</dbReference>
<dbReference type="Proteomes" id="UP000295361">
    <property type="component" value="Unassembled WGS sequence"/>
</dbReference>
<reference evidence="4 5" key="1">
    <citation type="submission" date="2019-03" db="EMBL/GenBank/DDBJ databases">
        <title>Genomic Encyclopedia of Type Strains, Phase IV (KMG-IV): sequencing the most valuable type-strain genomes for metagenomic binning, comparative biology and taxonomic classification.</title>
        <authorList>
            <person name="Goeker M."/>
        </authorList>
    </citation>
    <scope>NUCLEOTIDE SEQUENCE [LARGE SCALE GENOMIC DNA]</scope>
    <source>
        <strain evidence="4 5">DSM 16998</strain>
    </source>
</reference>
<gene>
    <name evidence="4" type="ORF">DES47_106115</name>
</gene>
<dbReference type="GO" id="GO:0005975">
    <property type="term" value="P:carbohydrate metabolic process"/>
    <property type="evidence" value="ECO:0007669"/>
    <property type="project" value="InterPro"/>
</dbReference>
<dbReference type="EMBL" id="SNXS01000006">
    <property type="protein sequence ID" value="TDP62820.1"/>
    <property type="molecule type" value="Genomic_DNA"/>
</dbReference>
<comment type="caution">
    <text evidence="4">The sequence shown here is derived from an EMBL/GenBank/DDBJ whole genome shotgun (WGS) entry which is preliminary data.</text>
</comment>
<sequence>MNHVLTRRWPFTSLLAALCLGGCGSGGAAEAIAPPIPSTDALAPPPGYALVWSDEFDKPGLPDPAKWAHDTGMNKQGWHNREKQYYSGPRAENAEVRDGRLVITARKEQMTAAADWGGQAYTSTRLLTAGKQDWTYGFFEIRAKLPCGKGTWPAIWMLGSQGDWPAGGELDIMEQTGKEPTKVFSTTHTTSGSGGNGSGAATQVSDACTAFHTYQMLWTAQQVSFGIDGKTHFTYKNAGTGKAQWPFDAPQFLILNIAIGGDLGGDVDDSIFPVRMEVEYVRVYQPAK</sequence>
<feature type="signal peptide" evidence="2">
    <location>
        <begin position="1"/>
        <end position="28"/>
    </location>
</feature>
<dbReference type="PANTHER" id="PTHR10963:SF55">
    <property type="entry name" value="GLYCOSIDE HYDROLASE FAMILY 16 PROTEIN"/>
    <property type="match status" value="1"/>
</dbReference>
<dbReference type="OrthoDB" id="9809583at2"/>
<feature type="domain" description="GH16" evidence="3">
    <location>
        <begin position="38"/>
        <end position="288"/>
    </location>
</feature>
<evidence type="ECO:0000313" key="5">
    <source>
        <dbReference type="Proteomes" id="UP000295361"/>
    </source>
</evidence>